<dbReference type="Proteomes" id="UP001499967">
    <property type="component" value="Unassembled WGS sequence"/>
</dbReference>
<protein>
    <recommendedName>
        <fullName evidence="2">Peptidyl-prolyl cis-trans isomerase</fullName>
        <shortName evidence="2">PPIase</shortName>
        <ecNumber evidence="2">5.2.1.8</ecNumber>
    </recommendedName>
</protein>
<evidence type="ECO:0000313" key="6">
    <source>
        <dbReference type="EMBL" id="GAA0904444.1"/>
    </source>
</evidence>
<dbReference type="PRINTS" id="PR00153">
    <property type="entry name" value="CSAPPISMRASE"/>
</dbReference>
<feature type="region of interest" description="Disordered" evidence="3">
    <location>
        <begin position="1"/>
        <end position="31"/>
    </location>
</feature>
<comment type="similarity">
    <text evidence="2">Belongs to the cyclophilin-type PPIase family.</text>
</comment>
<proteinExistence type="inferred from homology"/>
<keyword evidence="4" id="KW-0472">Membrane</keyword>
<dbReference type="InterPro" id="IPR029000">
    <property type="entry name" value="Cyclophilin-like_dom_sf"/>
</dbReference>
<comment type="catalytic activity">
    <reaction evidence="2">
        <text>[protein]-peptidylproline (omega=180) = [protein]-peptidylproline (omega=0)</text>
        <dbReference type="Rhea" id="RHEA:16237"/>
        <dbReference type="Rhea" id="RHEA-COMP:10747"/>
        <dbReference type="Rhea" id="RHEA-COMP:10748"/>
        <dbReference type="ChEBI" id="CHEBI:83833"/>
        <dbReference type="ChEBI" id="CHEBI:83834"/>
        <dbReference type="EC" id="5.2.1.8"/>
    </reaction>
</comment>
<comment type="function">
    <text evidence="1 2">PPIases accelerate the folding of proteins. It catalyzes the cis-trans isomerization of proline imidic peptide bonds in oligopeptides.</text>
</comment>
<feature type="domain" description="PPIase cyclophilin-type" evidence="5">
    <location>
        <begin position="142"/>
        <end position="289"/>
    </location>
</feature>
<feature type="compositionally biased region" description="Basic residues" evidence="3">
    <location>
        <begin position="22"/>
        <end position="31"/>
    </location>
</feature>
<dbReference type="Pfam" id="PF00160">
    <property type="entry name" value="Pro_isomerase"/>
    <property type="match status" value="1"/>
</dbReference>
<dbReference type="GO" id="GO:0016853">
    <property type="term" value="F:isomerase activity"/>
    <property type="evidence" value="ECO:0007669"/>
    <property type="project" value="UniProtKB-KW"/>
</dbReference>
<dbReference type="PANTHER" id="PTHR45625:SF3">
    <property type="entry name" value="PEPTIDYL-PROLYL CIS-TRANS ISOMERASE B-RELATED"/>
    <property type="match status" value="1"/>
</dbReference>
<evidence type="ECO:0000256" key="4">
    <source>
        <dbReference type="SAM" id="Phobius"/>
    </source>
</evidence>
<evidence type="ECO:0000313" key="7">
    <source>
        <dbReference type="Proteomes" id="UP001499967"/>
    </source>
</evidence>
<keyword evidence="4" id="KW-0812">Transmembrane</keyword>
<feature type="transmembrane region" description="Helical" evidence="4">
    <location>
        <begin position="32"/>
        <end position="56"/>
    </location>
</feature>
<feature type="compositionally biased region" description="Low complexity" evidence="3">
    <location>
        <begin position="62"/>
        <end position="81"/>
    </location>
</feature>
<name>A0ABP3YS84_9PSEU</name>
<dbReference type="InterPro" id="IPR002130">
    <property type="entry name" value="Cyclophilin-type_PPIase_dom"/>
</dbReference>
<evidence type="ECO:0000256" key="3">
    <source>
        <dbReference type="SAM" id="MobiDB-lite"/>
    </source>
</evidence>
<gene>
    <name evidence="6" type="ORF">GCM10009559_72320</name>
</gene>
<feature type="region of interest" description="Disordered" evidence="3">
    <location>
        <begin position="56"/>
        <end position="103"/>
    </location>
</feature>
<dbReference type="PROSITE" id="PS50072">
    <property type="entry name" value="CSA_PPIASE_2"/>
    <property type="match status" value="1"/>
</dbReference>
<keyword evidence="4" id="KW-1133">Transmembrane helix</keyword>
<dbReference type="InterPro" id="IPR044666">
    <property type="entry name" value="Cyclophilin_A-like"/>
</dbReference>
<keyword evidence="2 6" id="KW-0413">Isomerase</keyword>
<keyword evidence="7" id="KW-1185">Reference proteome</keyword>
<evidence type="ECO:0000256" key="2">
    <source>
        <dbReference type="RuleBase" id="RU363019"/>
    </source>
</evidence>
<dbReference type="Gene3D" id="2.40.100.10">
    <property type="entry name" value="Cyclophilin-like"/>
    <property type="match status" value="1"/>
</dbReference>
<dbReference type="PANTHER" id="PTHR45625">
    <property type="entry name" value="PEPTIDYL-PROLYL CIS-TRANS ISOMERASE-RELATED"/>
    <property type="match status" value="1"/>
</dbReference>
<organism evidence="6 7">
    <name type="scientific">Pseudonocardia zijingensis</name>
    <dbReference type="NCBI Taxonomy" id="153376"/>
    <lineage>
        <taxon>Bacteria</taxon>
        <taxon>Bacillati</taxon>
        <taxon>Actinomycetota</taxon>
        <taxon>Actinomycetes</taxon>
        <taxon>Pseudonocardiales</taxon>
        <taxon>Pseudonocardiaceae</taxon>
        <taxon>Pseudonocardia</taxon>
    </lineage>
</organism>
<dbReference type="EMBL" id="BAAAHP010000263">
    <property type="protein sequence ID" value="GAA0904444.1"/>
    <property type="molecule type" value="Genomic_DNA"/>
</dbReference>
<evidence type="ECO:0000256" key="1">
    <source>
        <dbReference type="ARBA" id="ARBA00002388"/>
    </source>
</evidence>
<dbReference type="EC" id="5.2.1.8" evidence="2"/>
<dbReference type="RefSeq" id="WP_343946310.1">
    <property type="nucleotide sequence ID" value="NZ_BAAAHP010000263.1"/>
</dbReference>
<keyword evidence="2" id="KW-0697">Rotamase</keyword>
<accession>A0ABP3YS84</accession>
<evidence type="ECO:0000259" key="5">
    <source>
        <dbReference type="PROSITE" id="PS50072"/>
    </source>
</evidence>
<comment type="caution">
    <text evidence="6">The sequence shown here is derived from an EMBL/GenBank/DDBJ whole genome shotgun (WGS) entry which is preliminary data.</text>
</comment>
<reference evidence="7" key="1">
    <citation type="journal article" date="2019" name="Int. J. Syst. Evol. Microbiol.">
        <title>The Global Catalogue of Microorganisms (GCM) 10K type strain sequencing project: providing services to taxonomists for standard genome sequencing and annotation.</title>
        <authorList>
            <consortium name="The Broad Institute Genomics Platform"/>
            <consortium name="The Broad Institute Genome Sequencing Center for Infectious Disease"/>
            <person name="Wu L."/>
            <person name="Ma J."/>
        </authorList>
    </citation>
    <scope>NUCLEOTIDE SEQUENCE [LARGE SCALE GENOMIC DNA]</scope>
    <source>
        <strain evidence="7">JCM 11117</strain>
    </source>
</reference>
<sequence>MTTNQMRREAAKRKLENQQKRRAERARRRQRTAMITSVSVVVVVVVAVVLLSTVGLPGGGDDTAAPPADAPTTSAPPAAAGVPESIPTEIAPAPARPTPLPASVTCDYPTGGETASKPVQPPAGGDVSATGTVAVTLETGDGAIPLTLDRALAPCTVNSFENLVRQAYFDGTECHRLTTGAGLQVLQCGDPSGTGAGGPGYTFADEVFPELTYGRGVLAMANAGPNTNGSQFFMVYGDAQLPPQYTAFGTISPEGLQVIDQIANRGQDQSRDATDGAPVQPVTIERALAS</sequence>
<feature type="compositionally biased region" description="Basic and acidic residues" evidence="3">
    <location>
        <begin position="1"/>
        <end position="21"/>
    </location>
</feature>
<dbReference type="CDD" id="cd00317">
    <property type="entry name" value="cyclophilin"/>
    <property type="match status" value="1"/>
</dbReference>
<dbReference type="SUPFAM" id="SSF50891">
    <property type="entry name" value="Cyclophilin-like"/>
    <property type="match status" value="1"/>
</dbReference>